<dbReference type="Proteomes" id="UP000196560">
    <property type="component" value="Unassembled WGS sequence"/>
</dbReference>
<protein>
    <submittedName>
        <fullName evidence="2">Uncharacterized protein</fullName>
    </submittedName>
</protein>
<comment type="caution">
    <text evidence="2">The sequence shown here is derived from an EMBL/GenBank/DDBJ whole genome shotgun (WGS) entry which is preliminary data.</text>
</comment>
<evidence type="ECO:0000313" key="2">
    <source>
        <dbReference type="EMBL" id="OUN43096.1"/>
    </source>
</evidence>
<name>A0A1Y3U2Z5_9ACTN</name>
<dbReference type="eggNOG" id="ENOG5031TVT">
    <property type="taxonomic scope" value="Bacteria"/>
</dbReference>
<evidence type="ECO:0000256" key="1">
    <source>
        <dbReference type="SAM" id="Phobius"/>
    </source>
</evidence>
<keyword evidence="3" id="KW-1185">Reference proteome</keyword>
<feature type="transmembrane region" description="Helical" evidence="1">
    <location>
        <begin position="336"/>
        <end position="355"/>
    </location>
</feature>
<reference evidence="3" key="1">
    <citation type="submission" date="2017-04" db="EMBL/GenBank/DDBJ databases">
        <title>Function of individual gut microbiota members based on whole genome sequencing of pure cultures obtained from chicken caecum.</title>
        <authorList>
            <person name="Medvecky M."/>
            <person name="Cejkova D."/>
            <person name="Polansky O."/>
            <person name="Karasova D."/>
            <person name="Kubasova T."/>
            <person name="Cizek A."/>
            <person name="Rychlik I."/>
        </authorList>
    </citation>
    <scope>NUCLEOTIDE SEQUENCE [LARGE SCALE GENOMIC DNA]</scope>
    <source>
        <strain evidence="3">An70</strain>
    </source>
</reference>
<dbReference type="AlphaFoldDB" id="A0A1Y3U2Z5"/>
<feature type="transmembrane region" description="Helical" evidence="1">
    <location>
        <begin position="436"/>
        <end position="459"/>
    </location>
</feature>
<feature type="transmembrane region" description="Helical" evidence="1">
    <location>
        <begin position="41"/>
        <end position="60"/>
    </location>
</feature>
<keyword evidence="1" id="KW-1133">Transmembrane helix</keyword>
<feature type="transmembrane region" description="Helical" evidence="1">
    <location>
        <begin position="134"/>
        <end position="155"/>
    </location>
</feature>
<feature type="transmembrane region" description="Helical" evidence="1">
    <location>
        <begin position="466"/>
        <end position="484"/>
    </location>
</feature>
<proteinExistence type="predicted"/>
<feature type="transmembrane region" description="Helical" evidence="1">
    <location>
        <begin position="237"/>
        <end position="259"/>
    </location>
</feature>
<keyword evidence="1" id="KW-0812">Transmembrane</keyword>
<keyword evidence="1" id="KW-0472">Membrane</keyword>
<gene>
    <name evidence="2" type="ORF">B5G21_05760</name>
</gene>
<feature type="transmembrane region" description="Helical" evidence="1">
    <location>
        <begin position="67"/>
        <end position="91"/>
    </location>
</feature>
<sequence>MHEISLLVWLKVRHIRSACAYWGYMFGADIESKADLIDKLYYLYLLVLLGAWTASAWMFAVSSVEEAYVFGGAILLDITGALLVFALLALLVRSTVSALWRSPLRLISPDLWLLVPYVRSVGLVALIDAMPRTLAFSFATSLGAWLLCSGCAAAGMQLHALALSSTVACAVAAALLIARAAGYARLAFAKRGPRRAAWSIGVLAFEILLCAGAAFAVSGAGWRAPLDTFSAANGVHAAAPGVAAGVFALAVACSAAALVCGANRADLACAIEEGAADAALFGVRRLAFQAPDQYRELRRRYRIAHRRLRPTFRLASGPAAAIARAALSHARQFESLLGIAAMGVLIVPLSSWTLAHASSPVVIVAWAYGMFMALASLSFLRELSLAFREDMRVTLVRDRIPLSNLVLAVLDALPALGILEACSFITMLLVNACAPGSFTMVEVAISVLLGTGFSLVAALDGVEVTFIRVGVTSVVGLVLLLAAAGLLALWAPIAVIYGLVVVDLAFIALLENGK</sequence>
<feature type="transmembrane region" description="Helical" evidence="1">
    <location>
        <begin position="490"/>
        <end position="510"/>
    </location>
</feature>
<organism evidence="2 3">
    <name type="scientific">Enorma massiliensis</name>
    <dbReference type="NCBI Taxonomy" id="1472761"/>
    <lineage>
        <taxon>Bacteria</taxon>
        <taxon>Bacillati</taxon>
        <taxon>Actinomycetota</taxon>
        <taxon>Coriobacteriia</taxon>
        <taxon>Coriobacteriales</taxon>
        <taxon>Coriobacteriaceae</taxon>
        <taxon>Enorma</taxon>
    </lineage>
</organism>
<feature type="transmembrane region" description="Helical" evidence="1">
    <location>
        <begin position="161"/>
        <end position="184"/>
    </location>
</feature>
<dbReference type="RefSeq" id="WP_087186380.1">
    <property type="nucleotide sequence ID" value="NZ_NFHO01000005.1"/>
</dbReference>
<dbReference type="EMBL" id="NFHO01000005">
    <property type="protein sequence ID" value="OUN43096.1"/>
    <property type="molecule type" value="Genomic_DNA"/>
</dbReference>
<evidence type="ECO:0000313" key="3">
    <source>
        <dbReference type="Proteomes" id="UP000196560"/>
    </source>
</evidence>
<feature type="transmembrane region" description="Helical" evidence="1">
    <location>
        <begin position="401"/>
        <end position="430"/>
    </location>
</feature>
<accession>A0A1Y3U2Z5</accession>
<feature type="transmembrane region" description="Helical" evidence="1">
    <location>
        <begin position="196"/>
        <end position="217"/>
    </location>
</feature>
<feature type="transmembrane region" description="Helical" evidence="1">
    <location>
        <begin position="361"/>
        <end position="380"/>
    </location>
</feature>